<dbReference type="InterPro" id="IPR015424">
    <property type="entry name" value="PyrdxlP-dep_Trfase"/>
</dbReference>
<feature type="non-terminal residue" evidence="2">
    <location>
        <position position="1"/>
    </location>
</feature>
<dbReference type="InterPro" id="IPR046341">
    <property type="entry name" value="SET_dom_sf"/>
</dbReference>
<evidence type="ECO:0000259" key="1">
    <source>
        <dbReference type="Pfam" id="PF00155"/>
    </source>
</evidence>
<organism evidence="2 3">
    <name type="scientific">Kingdonia uniflora</name>
    <dbReference type="NCBI Taxonomy" id="39325"/>
    <lineage>
        <taxon>Eukaryota</taxon>
        <taxon>Viridiplantae</taxon>
        <taxon>Streptophyta</taxon>
        <taxon>Embryophyta</taxon>
        <taxon>Tracheophyta</taxon>
        <taxon>Spermatophyta</taxon>
        <taxon>Magnoliopsida</taxon>
        <taxon>Ranunculales</taxon>
        <taxon>Circaeasteraceae</taxon>
        <taxon>Kingdonia</taxon>
    </lineage>
</organism>
<dbReference type="GO" id="GO:0030170">
    <property type="term" value="F:pyridoxal phosphate binding"/>
    <property type="evidence" value="ECO:0007669"/>
    <property type="project" value="InterPro"/>
</dbReference>
<evidence type="ECO:0000313" key="2">
    <source>
        <dbReference type="EMBL" id="KAF6160931.1"/>
    </source>
</evidence>
<dbReference type="PANTHER" id="PTHR47087">
    <property type="entry name" value="METHIONINE S-METHYLTRANSFERASE"/>
    <property type="match status" value="1"/>
</dbReference>
<proteinExistence type="predicted"/>
<name>A0A7J7N159_9MAGN</name>
<evidence type="ECO:0000313" key="3">
    <source>
        <dbReference type="Proteomes" id="UP000541444"/>
    </source>
</evidence>
<accession>A0A7J7N159</accession>
<protein>
    <recommendedName>
        <fullName evidence="1">Aminotransferase class I/classII large domain-containing protein</fullName>
    </recommendedName>
</protein>
<dbReference type="SUPFAM" id="SSF82199">
    <property type="entry name" value="SET domain"/>
    <property type="match status" value="1"/>
</dbReference>
<comment type="caution">
    <text evidence="2">The sequence shown here is derived from an EMBL/GenBank/DDBJ whole genome shotgun (WGS) entry which is preliminary data.</text>
</comment>
<dbReference type="Pfam" id="PF00155">
    <property type="entry name" value="Aminotran_1_2"/>
    <property type="match status" value="1"/>
</dbReference>
<dbReference type="OrthoDB" id="1426665at2759"/>
<dbReference type="Proteomes" id="UP000541444">
    <property type="component" value="Unassembled WGS sequence"/>
</dbReference>
<dbReference type="Gene3D" id="3.90.1410.10">
    <property type="entry name" value="set domain protein methyltransferase, domain 1"/>
    <property type="match status" value="1"/>
</dbReference>
<dbReference type="SUPFAM" id="SSF53383">
    <property type="entry name" value="PLP-dependent transferases"/>
    <property type="match status" value="1"/>
</dbReference>
<keyword evidence="3" id="KW-1185">Reference proteome</keyword>
<feature type="domain" description="Aminotransferase class I/classII large" evidence="1">
    <location>
        <begin position="268"/>
        <end position="382"/>
    </location>
</feature>
<dbReference type="EMBL" id="JACGCM010001144">
    <property type="protein sequence ID" value="KAF6160931.1"/>
    <property type="molecule type" value="Genomic_DNA"/>
</dbReference>
<reference evidence="2 3" key="1">
    <citation type="journal article" date="2020" name="IScience">
        <title>Genome Sequencing of the Endangered Kingdonia uniflora (Circaeasteraceae, Ranunculales) Reveals Potential Mechanisms of Evolutionary Specialization.</title>
        <authorList>
            <person name="Sun Y."/>
            <person name="Deng T."/>
            <person name="Zhang A."/>
            <person name="Moore M.J."/>
            <person name="Landis J.B."/>
            <person name="Lin N."/>
            <person name="Zhang H."/>
            <person name="Zhang X."/>
            <person name="Huang J."/>
            <person name="Zhang X."/>
            <person name="Sun H."/>
            <person name="Wang H."/>
        </authorList>
    </citation>
    <scope>NUCLEOTIDE SEQUENCE [LARGE SCALE GENOMIC DNA]</scope>
    <source>
        <strain evidence="2">TB1705</strain>
        <tissue evidence="2">Leaf</tissue>
    </source>
</reference>
<gene>
    <name evidence="2" type="ORF">GIB67_007572</name>
</gene>
<dbReference type="AlphaFoldDB" id="A0A7J7N159"/>
<dbReference type="PANTHER" id="PTHR47087:SF1">
    <property type="entry name" value="METHIONINE S-METHYLTRANSFERASE"/>
    <property type="match status" value="1"/>
</dbReference>
<sequence>MSLDGSVIPKFLGDIDNENVDDSGPIGSSLQFFLHGIDKHDNFLKRRKLSLGKGVNYKIPSEEEFIPWVKQQLEIDENDDDFKDVVGEPIGFSMRYKKYCVNGFLFFIKEYEATKQYQNSRVSTSSVMTFQSSSKDKNLLDEKHATQVFYSKDPKDPDWNVVIEVPPKVYVEDEACLSSEERFIGDSNIRLSNDTLIHDDEMIFNDSGCIVPIVEKSKRRKRMQDNYGAYGYFLETGGTNKRKYVETMKLTEVSASDKLESFRASQERKYGFPSDSCTEIIYADSPLALFNKLALCCIQEGGTLCFATGTNGNYVAAAKFLKANVVNIPTNISTGFKLIVDVLTELLQEVDKPWVYLSGPTINPTGLLYSNEEIQEILSVFNMETFKWSFSILISRLVRLPSLNERVALVPWADMLNHSCEAVVFTTDRPYQPGEQVFISYRKKSNGGLLLSYGFVPKEGTNPSDSADLSVSLNKTD</sequence>
<dbReference type="InterPro" id="IPR004839">
    <property type="entry name" value="Aminotransferase_I/II_large"/>
</dbReference>